<dbReference type="Proteomes" id="UP000516028">
    <property type="component" value="Chromosome"/>
</dbReference>
<dbReference type="RefSeq" id="WP_187725202.1">
    <property type="nucleotide sequence ID" value="NZ_CP060783.1"/>
</dbReference>
<keyword evidence="2" id="KW-0238">DNA-binding</keyword>
<keyword evidence="6" id="KW-1185">Reference proteome</keyword>
<dbReference type="PROSITE" id="PS50949">
    <property type="entry name" value="HTH_GNTR"/>
    <property type="match status" value="1"/>
</dbReference>
<dbReference type="InterPro" id="IPR036388">
    <property type="entry name" value="WH-like_DNA-bd_sf"/>
</dbReference>
<dbReference type="Pfam" id="PF07729">
    <property type="entry name" value="FCD"/>
    <property type="match status" value="1"/>
</dbReference>
<dbReference type="EMBL" id="CP060783">
    <property type="protein sequence ID" value="QNP49658.1"/>
    <property type="molecule type" value="Genomic_DNA"/>
</dbReference>
<reference evidence="5 6" key="1">
    <citation type="submission" date="2020-08" db="EMBL/GenBank/DDBJ databases">
        <title>Genome sequence of Diaphorobacter aerolatus KACC 16536T.</title>
        <authorList>
            <person name="Hyun D.-W."/>
            <person name="Bae J.-W."/>
        </authorList>
    </citation>
    <scope>NUCLEOTIDE SEQUENCE [LARGE SCALE GENOMIC DNA]</scope>
    <source>
        <strain evidence="5 6">KACC 16536</strain>
    </source>
</reference>
<gene>
    <name evidence="5" type="ORF">H9K75_06830</name>
</gene>
<dbReference type="Gene3D" id="1.20.120.530">
    <property type="entry name" value="GntR ligand-binding domain-like"/>
    <property type="match status" value="1"/>
</dbReference>
<evidence type="ECO:0000256" key="3">
    <source>
        <dbReference type="ARBA" id="ARBA00023163"/>
    </source>
</evidence>
<keyword evidence="1" id="KW-0805">Transcription regulation</keyword>
<dbReference type="GO" id="GO:0003700">
    <property type="term" value="F:DNA-binding transcription factor activity"/>
    <property type="evidence" value="ECO:0007669"/>
    <property type="project" value="InterPro"/>
</dbReference>
<protein>
    <submittedName>
        <fullName evidence="5">GntR family transcriptional regulator</fullName>
    </submittedName>
</protein>
<sequence length="225" mass="24729">METSSTSTIADALTRAIVEHRLLPGTKLGEQKLADHFGVSRTLVRQALFQLSQNRLVTLEPARGAFVATPSVDEAKQVFAVRLMLESAMTRDFAKQCRPAQIKALKAHITAEKKAMERNDVGQRTELLGDFHVVMAELMGNAVLAQMLGDLISRCALITLMYQSTTAAEHSHEEHEAIVAALADKDANTAVRLMQEHLRHVEEGLIFDRDLPTSDLSMALSAVTN</sequence>
<dbReference type="KEGG" id="daer:H9K75_06830"/>
<accession>A0A7H0GMZ2</accession>
<evidence type="ECO:0000256" key="1">
    <source>
        <dbReference type="ARBA" id="ARBA00023015"/>
    </source>
</evidence>
<dbReference type="SMART" id="SM00895">
    <property type="entry name" value="FCD"/>
    <property type="match status" value="1"/>
</dbReference>
<evidence type="ECO:0000313" key="6">
    <source>
        <dbReference type="Proteomes" id="UP000516028"/>
    </source>
</evidence>
<dbReference type="InterPro" id="IPR000524">
    <property type="entry name" value="Tscrpt_reg_HTH_GntR"/>
</dbReference>
<keyword evidence="3" id="KW-0804">Transcription</keyword>
<feature type="domain" description="HTH gntR-type" evidence="4">
    <location>
        <begin position="3"/>
        <end position="70"/>
    </location>
</feature>
<dbReference type="SUPFAM" id="SSF48008">
    <property type="entry name" value="GntR ligand-binding domain-like"/>
    <property type="match status" value="1"/>
</dbReference>
<dbReference type="InterPro" id="IPR011711">
    <property type="entry name" value="GntR_C"/>
</dbReference>
<dbReference type="AlphaFoldDB" id="A0A7H0GMZ2"/>
<dbReference type="CDD" id="cd07377">
    <property type="entry name" value="WHTH_GntR"/>
    <property type="match status" value="1"/>
</dbReference>
<dbReference type="Pfam" id="PF00392">
    <property type="entry name" value="GntR"/>
    <property type="match status" value="1"/>
</dbReference>
<dbReference type="GO" id="GO:0003677">
    <property type="term" value="F:DNA binding"/>
    <property type="evidence" value="ECO:0007669"/>
    <property type="project" value="UniProtKB-KW"/>
</dbReference>
<evidence type="ECO:0000259" key="4">
    <source>
        <dbReference type="PROSITE" id="PS50949"/>
    </source>
</evidence>
<dbReference type="PANTHER" id="PTHR43537:SF53">
    <property type="entry name" value="HTH-TYPE TRANSCRIPTIONAL REPRESSOR NANR"/>
    <property type="match status" value="1"/>
</dbReference>
<evidence type="ECO:0000313" key="5">
    <source>
        <dbReference type="EMBL" id="QNP49658.1"/>
    </source>
</evidence>
<organism evidence="5 6">
    <name type="scientific">Diaphorobacter aerolatus</name>
    <dbReference type="NCBI Taxonomy" id="1288495"/>
    <lineage>
        <taxon>Bacteria</taxon>
        <taxon>Pseudomonadati</taxon>
        <taxon>Pseudomonadota</taxon>
        <taxon>Betaproteobacteria</taxon>
        <taxon>Burkholderiales</taxon>
        <taxon>Comamonadaceae</taxon>
        <taxon>Diaphorobacter</taxon>
    </lineage>
</organism>
<dbReference type="Gene3D" id="1.10.10.10">
    <property type="entry name" value="Winged helix-like DNA-binding domain superfamily/Winged helix DNA-binding domain"/>
    <property type="match status" value="1"/>
</dbReference>
<proteinExistence type="predicted"/>
<dbReference type="SMART" id="SM00345">
    <property type="entry name" value="HTH_GNTR"/>
    <property type="match status" value="1"/>
</dbReference>
<dbReference type="InterPro" id="IPR036390">
    <property type="entry name" value="WH_DNA-bd_sf"/>
</dbReference>
<dbReference type="SUPFAM" id="SSF46785">
    <property type="entry name" value="Winged helix' DNA-binding domain"/>
    <property type="match status" value="1"/>
</dbReference>
<name>A0A7H0GMZ2_9BURK</name>
<dbReference type="InterPro" id="IPR008920">
    <property type="entry name" value="TF_FadR/GntR_C"/>
</dbReference>
<dbReference type="PANTHER" id="PTHR43537">
    <property type="entry name" value="TRANSCRIPTIONAL REGULATOR, GNTR FAMILY"/>
    <property type="match status" value="1"/>
</dbReference>
<evidence type="ECO:0000256" key="2">
    <source>
        <dbReference type="ARBA" id="ARBA00023125"/>
    </source>
</evidence>